<dbReference type="EMBL" id="CAMPGE010026173">
    <property type="protein sequence ID" value="CAI2383866.1"/>
    <property type="molecule type" value="Genomic_DNA"/>
</dbReference>
<evidence type="ECO:0000313" key="2">
    <source>
        <dbReference type="Proteomes" id="UP001295684"/>
    </source>
</evidence>
<name>A0AAD1Y4P4_EUPCR</name>
<dbReference type="Proteomes" id="UP001295684">
    <property type="component" value="Unassembled WGS sequence"/>
</dbReference>
<accession>A0AAD1Y4P4</accession>
<comment type="caution">
    <text evidence="1">The sequence shown here is derived from an EMBL/GenBank/DDBJ whole genome shotgun (WGS) entry which is preliminary data.</text>
</comment>
<organism evidence="1 2">
    <name type="scientific">Euplotes crassus</name>
    <dbReference type="NCBI Taxonomy" id="5936"/>
    <lineage>
        <taxon>Eukaryota</taxon>
        <taxon>Sar</taxon>
        <taxon>Alveolata</taxon>
        <taxon>Ciliophora</taxon>
        <taxon>Intramacronucleata</taxon>
        <taxon>Spirotrichea</taxon>
        <taxon>Hypotrichia</taxon>
        <taxon>Euplotida</taxon>
        <taxon>Euplotidae</taxon>
        <taxon>Moneuplotes</taxon>
    </lineage>
</organism>
<proteinExistence type="predicted"/>
<gene>
    <name evidence="1" type="ORF">ECRASSUSDP1_LOCUS25379</name>
</gene>
<protein>
    <submittedName>
        <fullName evidence="1">Uncharacterized protein</fullName>
    </submittedName>
</protein>
<sequence length="125" mass="14649">MQSRVSQIHSLQSSLVKHRRRLHRLKSCLAKLRLNETSLVITKISELLKIYQEVKKKHSFYRSASNTKSLKLSLLQNLNLSFTAQDRSNISQLQQKIESIVNSLKQPFLKHYIKTYTERRATNLV</sequence>
<keyword evidence="2" id="KW-1185">Reference proteome</keyword>
<reference evidence="1" key="1">
    <citation type="submission" date="2023-07" db="EMBL/GenBank/DDBJ databases">
        <authorList>
            <consortium name="AG Swart"/>
            <person name="Singh M."/>
            <person name="Singh A."/>
            <person name="Seah K."/>
            <person name="Emmerich C."/>
        </authorList>
    </citation>
    <scope>NUCLEOTIDE SEQUENCE</scope>
    <source>
        <strain evidence="1">DP1</strain>
    </source>
</reference>
<dbReference type="AlphaFoldDB" id="A0AAD1Y4P4"/>
<evidence type="ECO:0000313" key="1">
    <source>
        <dbReference type="EMBL" id="CAI2383866.1"/>
    </source>
</evidence>